<evidence type="ECO:0000256" key="1">
    <source>
        <dbReference type="SAM" id="MobiDB-lite"/>
    </source>
</evidence>
<gene>
    <name evidence="2" type="ORF">Poly24_07700</name>
</gene>
<dbReference type="EMBL" id="CP036348">
    <property type="protein sequence ID" value="QDV67079.1"/>
    <property type="molecule type" value="Genomic_DNA"/>
</dbReference>
<protein>
    <submittedName>
        <fullName evidence="2">Uncharacterized protein</fullName>
    </submittedName>
</protein>
<dbReference type="AlphaFoldDB" id="A0A518JNF2"/>
<keyword evidence="3" id="KW-1185">Reference proteome</keyword>
<dbReference type="Proteomes" id="UP000315082">
    <property type="component" value="Chromosome"/>
</dbReference>
<sequence length="100" mass="10868">MSKMLQRAPSATFPQGSQMVAGGRRAAAHLRNTMPTRVALPEGSQIDVRPRRGRRLISRLGSGGVRYAQTTGYLLGPLRGPWGSFREPICFGGAKLQQFA</sequence>
<proteinExistence type="predicted"/>
<feature type="region of interest" description="Disordered" evidence="1">
    <location>
        <begin position="1"/>
        <end position="24"/>
    </location>
</feature>
<dbReference type="KEGG" id="rcf:Poly24_07700"/>
<accession>A0A518JNF2</accession>
<organism evidence="2 3">
    <name type="scientific">Rosistilla carotiformis</name>
    <dbReference type="NCBI Taxonomy" id="2528017"/>
    <lineage>
        <taxon>Bacteria</taxon>
        <taxon>Pseudomonadati</taxon>
        <taxon>Planctomycetota</taxon>
        <taxon>Planctomycetia</taxon>
        <taxon>Pirellulales</taxon>
        <taxon>Pirellulaceae</taxon>
        <taxon>Rosistilla</taxon>
    </lineage>
</organism>
<evidence type="ECO:0000313" key="3">
    <source>
        <dbReference type="Proteomes" id="UP000315082"/>
    </source>
</evidence>
<name>A0A518JNF2_9BACT</name>
<reference evidence="2 3" key="1">
    <citation type="submission" date="2019-02" db="EMBL/GenBank/DDBJ databases">
        <title>Deep-cultivation of Planctomycetes and their phenomic and genomic characterization uncovers novel biology.</title>
        <authorList>
            <person name="Wiegand S."/>
            <person name="Jogler M."/>
            <person name="Boedeker C."/>
            <person name="Pinto D."/>
            <person name="Vollmers J."/>
            <person name="Rivas-Marin E."/>
            <person name="Kohn T."/>
            <person name="Peeters S.H."/>
            <person name="Heuer A."/>
            <person name="Rast P."/>
            <person name="Oberbeckmann S."/>
            <person name="Bunk B."/>
            <person name="Jeske O."/>
            <person name="Meyerdierks A."/>
            <person name="Storesund J.E."/>
            <person name="Kallscheuer N."/>
            <person name="Luecker S."/>
            <person name="Lage O.M."/>
            <person name="Pohl T."/>
            <person name="Merkel B.J."/>
            <person name="Hornburger P."/>
            <person name="Mueller R.-W."/>
            <person name="Bruemmer F."/>
            <person name="Labrenz M."/>
            <person name="Spormann A.M."/>
            <person name="Op den Camp H."/>
            <person name="Overmann J."/>
            <person name="Amann R."/>
            <person name="Jetten M.S.M."/>
            <person name="Mascher T."/>
            <person name="Medema M.H."/>
            <person name="Devos D.P."/>
            <person name="Kaster A.-K."/>
            <person name="Ovreas L."/>
            <person name="Rohde M."/>
            <person name="Galperin M.Y."/>
            <person name="Jogler C."/>
        </authorList>
    </citation>
    <scope>NUCLEOTIDE SEQUENCE [LARGE SCALE GENOMIC DNA]</scope>
    <source>
        <strain evidence="2 3">Poly24</strain>
    </source>
</reference>
<evidence type="ECO:0000313" key="2">
    <source>
        <dbReference type="EMBL" id="QDV67079.1"/>
    </source>
</evidence>